<evidence type="ECO:0000256" key="1">
    <source>
        <dbReference type="ARBA" id="ARBA00003884"/>
    </source>
</evidence>
<evidence type="ECO:0000256" key="4">
    <source>
        <dbReference type="ARBA" id="ARBA00026030"/>
    </source>
</evidence>
<comment type="subunit">
    <text evidence="4">Interacts with the cannabinoid receptor CNR1 (via C-terminus). Does not interact with cannabinoid receptor CNR2.</text>
</comment>
<dbReference type="AlphaFoldDB" id="A0A915L3L1"/>
<comment type="similarity">
    <text evidence="2">Belongs to the CNRIP family.</text>
</comment>
<reference evidence="6" key="1">
    <citation type="submission" date="2022-11" db="UniProtKB">
        <authorList>
            <consortium name="WormBaseParasite"/>
        </authorList>
    </citation>
    <scope>IDENTIFICATION</scope>
</reference>
<comment type="function">
    <text evidence="1">Suppresses cannabinoid receptor CNR1-mediated tonic inhibition of voltage-gated calcium channels.</text>
</comment>
<keyword evidence="5" id="KW-1185">Reference proteome</keyword>
<dbReference type="GO" id="GO:0031718">
    <property type="term" value="F:type 1 cannabinoid receptor binding"/>
    <property type="evidence" value="ECO:0007669"/>
    <property type="project" value="TreeGrafter"/>
</dbReference>
<evidence type="ECO:0000256" key="2">
    <source>
        <dbReference type="ARBA" id="ARBA00007288"/>
    </source>
</evidence>
<protein>
    <recommendedName>
        <fullName evidence="3">CB1 cannabinoid receptor-interacting protein 1</fullName>
    </recommendedName>
</protein>
<dbReference type="WBParaSite" id="nRc.2.0.1.t45331-RA">
    <property type="protein sequence ID" value="nRc.2.0.1.t45331-RA"/>
    <property type="gene ID" value="nRc.2.0.1.g45331"/>
</dbReference>
<dbReference type="Pfam" id="PF15043">
    <property type="entry name" value="CNRIP1"/>
    <property type="match status" value="1"/>
</dbReference>
<organism evidence="5 6">
    <name type="scientific">Romanomermis culicivorax</name>
    <name type="common">Nematode worm</name>
    <dbReference type="NCBI Taxonomy" id="13658"/>
    <lineage>
        <taxon>Eukaryota</taxon>
        <taxon>Metazoa</taxon>
        <taxon>Ecdysozoa</taxon>
        <taxon>Nematoda</taxon>
        <taxon>Enoplea</taxon>
        <taxon>Dorylaimia</taxon>
        <taxon>Mermithida</taxon>
        <taxon>Mermithoidea</taxon>
        <taxon>Mermithidae</taxon>
        <taxon>Romanomermis</taxon>
    </lineage>
</organism>
<dbReference type="PANTHER" id="PTHR31952:SF1">
    <property type="entry name" value="CB1 CANNABINOID RECEPTOR-INTERACTING PROTEIN 1"/>
    <property type="match status" value="1"/>
</dbReference>
<name>A0A915L3L1_ROMCU</name>
<evidence type="ECO:0000256" key="3">
    <source>
        <dbReference type="ARBA" id="ARBA00015651"/>
    </source>
</evidence>
<dbReference type="Proteomes" id="UP000887565">
    <property type="component" value="Unplaced"/>
</dbReference>
<dbReference type="InterPro" id="IPR029204">
    <property type="entry name" value="CNRIP1"/>
</dbReference>
<evidence type="ECO:0000313" key="5">
    <source>
        <dbReference type="Proteomes" id="UP000887565"/>
    </source>
</evidence>
<dbReference type="PANTHER" id="PTHR31952">
    <property type="entry name" value="CB1 CANNABINOID RECEPTOR-INTERACTING PROTEIN 1"/>
    <property type="match status" value="1"/>
</dbReference>
<accession>A0A915L3L1</accession>
<sequence length="194" mass="22586">MMKLVAKNQHHRTNLIIELKIRLVQDGEGKNVKAGDLRGLITFKNDGERFKLSNKTLKLATNCKYKIVISTKPVEHLESFSICDTRVKFAPSDTVGQYDAFWETHEKTENRPGTRENIALEFQVKEGKFYDYLHSHLSWGAKLEHITLHCIYCEPTDCWKVTEQEFRIESAAEQFSALMRLLSQGRFYRINTIM</sequence>
<evidence type="ECO:0000313" key="6">
    <source>
        <dbReference type="WBParaSite" id="nRc.2.0.1.t45331-RA"/>
    </source>
</evidence>
<proteinExistence type="inferred from homology"/>
<dbReference type="GO" id="GO:0005886">
    <property type="term" value="C:plasma membrane"/>
    <property type="evidence" value="ECO:0007669"/>
    <property type="project" value="TreeGrafter"/>
</dbReference>